<gene>
    <name evidence="1" type="ORF">CC1_20790</name>
</gene>
<protein>
    <submittedName>
        <fullName evidence="1">Uncharacterized protein</fullName>
    </submittedName>
</protein>
<dbReference type="PATRIC" id="fig|717962.3.peg.1975"/>
<reference evidence="1 2" key="1">
    <citation type="submission" date="2010-03" db="EMBL/GenBank/DDBJ databases">
        <title>The genome sequence of Coprococcus catus GD/7.</title>
        <authorList>
            <consortium name="metaHIT consortium -- http://www.metahit.eu/"/>
            <person name="Pajon A."/>
            <person name="Turner K."/>
            <person name="Parkhill J."/>
            <person name="Duncan S."/>
            <person name="Flint H."/>
        </authorList>
    </citation>
    <scope>NUCLEOTIDE SEQUENCE [LARGE SCALE GENOMIC DNA]</scope>
    <source>
        <strain evidence="1 2">GD/7</strain>
    </source>
</reference>
<accession>D4J8X6</accession>
<dbReference type="AlphaFoldDB" id="D4J8X6"/>
<evidence type="ECO:0000313" key="1">
    <source>
        <dbReference type="EMBL" id="CBK80797.1"/>
    </source>
</evidence>
<dbReference type="EMBL" id="FP929038">
    <property type="protein sequence ID" value="CBK80797.1"/>
    <property type="molecule type" value="Genomic_DNA"/>
</dbReference>
<dbReference type="Proteomes" id="UP000008798">
    <property type="component" value="Chromosome"/>
</dbReference>
<sequence length="147" mass="16561">MVKIRRISTLLTKAEIETAVRMPGEKVVLGHKDGLNVSLPNDKGVSVVTYKYVLEDQGGKIKIELNINGYYKVDGFVSEEDVRNLCAACYEDIFGEAKAWIEQQAPLMWLNGLDIQMDPGKREPEKVDVDKKVFTPTKLFAVRSNDK</sequence>
<dbReference type="HOGENOM" id="CLU_1764913_0_0_9"/>
<evidence type="ECO:0000313" key="2">
    <source>
        <dbReference type="Proteomes" id="UP000008798"/>
    </source>
</evidence>
<name>D4J8X6_9FIRM</name>
<reference evidence="1 2" key="2">
    <citation type="submission" date="2010-03" db="EMBL/GenBank/DDBJ databases">
        <authorList>
            <person name="Pajon A."/>
        </authorList>
    </citation>
    <scope>NUCLEOTIDE SEQUENCE [LARGE SCALE GENOMIC DNA]</scope>
    <source>
        <strain evidence="1 2">GD/7</strain>
    </source>
</reference>
<proteinExistence type="predicted"/>
<dbReference type="RefSeq" id="WP_015514365.1">
    <property type="nucleotide sequence ID" value="NC_021009.1"/>
</dbReference>
<dbReference type="KEGG" id="cct:CC1_20790"/>
<organism evidence="1 2">
    <name type="scientific">Coprococcus catus GD/7</name>
    <dbReference type="NCBI Taxonomy" id="717962"/>
    <lineage>
        <taxon>Bacteria</taxon>
        <taxon>Bacillati</taxon>
        <taxon>Bacillota</taxon>
        <taxon>Clostridia</taxon>
        <taxon>Lachnospirales</taxon>
        <taxon>Lachnospiraceae</taxon>
        <taxon>Coprococcus</taxon>
    </lineage>
</organism>